<dbReference type="Gene3D" id="1.10.10.10">
    <property type="entry name" value="Winged helix-like DNA-binding domain superfamily/Winged helix DNA-binding domain"/>
    <property type="match status" value="1"/>
</dbReference>
<evidence type="ECO:0000256" key="13">
    <source>
        <dbReference type="ARBA" id="ARBA00032593"/>
    </source>
</evidence>
<keyword evidence="5" id="KW-0963">Cytoplasm</keyword>
<gene>
    <name evidence="15" type="ORF">SAMN07250955_107121</name>
</gene>
<evidence type="ECO:0000256" key="1">
    <source>
        <dbReference type="ARBA" id="ARBA00004496"/>
    </source>
</evidence>
<dbReference type="GO" id="GO:0003677">
    <property type="term" value="F:DNA binding"/>
    <property type="evidence" value="ECO:0007669"/>
    <property type="project" value="UniProtKB-KW"/>
</dbReference>
<dbReference type="GO" id="GO:0005737">
    <property type="term" value="C:cytoplasm"/>
    <property type="evidence" value="ECO:0007669"/>
    <property type="project" value="UniProtKB-SubCell"/>
</dbReference>
<feature type="domain" description="HTH dtxR-type" evidence="14">
    <location>
        <begin position="27"/>
        <end position="87"/>
    </location>
</feature>
<accession>A0A212RDD4</accession>
<sequence length="153" mass="16735">MSKAQVQLQEPELQAATFGRTRSDHKSEVAEDYVELIADLIEAKGEARVVDLAERLGVTNPTVANTVSRLQKDKLVQSAPYRAIFLTEEGWALARHCRERHRIVLAFLRAIGVSEDVAATDAEGIEHHVSAETLAALARVAEAWPLKDGPAQG</sequence>
<evidence type="ECO:0000256" key="8">
    <source>
        <dbReference type="ARBA" id="ARBA00023125"/>
    </source>
</evidence>
<evidence type="ECO:0000256" key="9">
    <source>
        <dbReference type="ARBA" id="ARBA00023159"/>
    </source>
</evidence>
<dbReference type="GO" id="GO:0046914">
    <property type="term" value="F:transition metal ion binding"/>
    <property type="evidence" value="ECO:0007669"/>
    <property type="project" value="InterPro"/>
</dbReference>
<evidence type="ECO:0000256" key="2">
    <source>
        <dbReference type="ARBA" id="ARBA00007871"/>
    </source>
</evidence>
<dbReference type="SUPFAM" id="SSF47979">
    <property type="entry name" value="Iron-dependent repressor protein, dimerization domain"/>
    <property type="match status" value="1"/>
</dbReference>
<dbReference type="PANTHER" id="PTHR33238">
    <property type="entry name" value="IRON (METAL) DEPENDENT REPRESSOR, DTXR FAMILY"/>
    <property type="match status" value="1"/>
</dbReference>
<comment type="similarity">
    <text evidence="2">Belongs to the DtxR/MntR family.</text>
</comment>
<reference evidence="15 16" key="1">
    <citation type="submission" date="2017-06" db="EMBL/GenBank/DDBJ databases">
        <authorList>
            <person name="Kim H.J."/>
            <person name="Triplett B.A."/>
        </authorList>
    </citation>
    <scope>NUCLEOTIDE SEQUENCE [LARGE SCALE GENOMIC DNA]</scope>
    <source>
        <strain evidence="15 16">B29T1</strain>
    </source>
</reference>
<evidence type="ECO:0000313" key="15">
    <source>
        <dbReference type="EMBL" id="SNB70134.1"/>
    </source>
</evidence>
<dbReference type="SUPFAM" id="SSF46785">
    <property type="entry name" value="Winged helix' DNA-binding domain"/>
    <property type="match status" value="1"/>
</dbReference>
<evidence type="ECO:0000256" key="5">
    <source>
        <dbReference type="ARBA" id="ARBA00022490"/>
    </source>
</evidence>
<dbReference type="NCBIfam" id="NF008273">
    <property type="entry name" value="PRK11050.1"/>
    <property type="match status" value="1"/>
</dbReference>
<dbReference type="PANTHER" id="PTHR33238:SF11">
    <property type="entry name" value="TRANSCRIPTIONAL REGULATOR MNTR"/>
    <property type="match status" value="1"/>
</dbReference>
<dbReference type="Pfam" id="PF01325">
    <property type="entry name" value="Fe_dep_repress"/>
    <property type="match status" value="1"/>
</dbReference>
<dbReference type="AlphaFoldDB" id="A0A212RDD4"/>
<keyword evidence="10" id="KW-0804">Transcription</keyword>
<dbReference type="InterPro" id="IPR036390">
    <property type="entry name" value="WH_DNA-bd_sf"/>
</dbReference>
<evidence type="ECO:0000256" key="12">
    <source>
        <dbReference type="ARBA" id="ARBA00025185"/>
    </source>
</evidence>
<dbReference type="PROSITE" id="PS50944">
    <property type="entry name" value="HTH_DTXR"/>
    <property type="match status" value="1"/>
</dbReference>
<comment type="subunit">
    <text evidence="3">Homodimer.</text>
</comment>
<dbReference type="InterPro" id="IPR036421">
    <property type="entry name" value="Fe_dep_repressor_sf"/>
</dbReference>
<evidence type="ECO:0000256" key="6">
    <source>
        <dbReference type="ARBA" id="ARBA00022491"/>
    </source>
</evidence>
<dbReference type="Pfam" id="PF02742">
    <property type="entry name" value="Fe_dep_repr_C"/>
    <property type="match status" value="1"/>
</dbReference>
<evidence type="ECO:0000256" key="10">
    <source>
        <dbReference type="ARBA" id="ARBA00023163"/>
    </source>
</evidence>
<dbReference type="InterPro" id="IPR001367">
    <property type="entry name" value="Fe_dep_repressor"/>
</dbReference>
<evidence type="ECO:0000256" key="11">
    <source>
        <dbReference type="ARBA" id="ARBA00023211"/>
    </source>
</evidence>
<keyword evidence="6" id="KW-0678">Repressor</keyword>
<comment type="subcellular location">
    <subcellularLocation>
        <location evidence="1">Cytoplasm</location>
    </subcellularLocation>
</comment>
<keyword evidence="11" id="KW-0464">Manganese</keyword>
<evidence type="ECO:0000256" key="4">
    <source>
        <dbReference type="ARBA" id="ARBA00022386"/>
    </source>
</evidence>
<dbReference type="Gene3D" id="1.10.60.10">
    <property type="entry name" value="Iron dependent repressor, metal binding and dimerisation domain"/>
    <property type="match status" value="1"/>
</dbReference>
<dbReference type="RefSeq" id="WP_088561685.1">
    <property type="nucleotide sequence ID" value="NZ_FYEH01000007.1"/>
</dbReference>
<dbReference type="InterPro" id="IPR022689">
    <property type="entry name" value="Iron_dep_repressor"/>
</dbReference>
<organism evidence="15 16">
    <name type="scientific">Arboricoccus pini</name>
    <dbReference type="NCBI Taxonomy" id="1963835"/>
    <lineage>
        <taxon>Bacteria</taxon>
        <taxon>Pseudomonadati</taxon>
        <taxon>Pseudomonadota</taxon>
        <taxon>Alphaproteobacteria</taxon>
        <taxon>Geminicoccales</taxon>
        <taxon>Geminicoccaceae</taxon>
        <taxon>Arboricoccus</taxon>
    </lineage>
</organism>
<dbReference type="InterPro" id="IPR022687">
    <property type="entry name" value="HTH_DTXR"/>
</dbReference>
<dbReference type="InterPro" id="IPR050536">
    <property type="entry name" value="DtxR_MntR_Metal-Reg"/>
</dbReference>
<protein>
    <recommendedName>
        <fullName evidence="4">Transcriptional regulator MntR</fullName>
    </recommendedName>
    <alternativeName>
        <fullName evidence="13">Manganese transport regulator</fullName>
    </alternativeName>
</protein>
<dbReference type="EMBL" id="FYEH01000007">
    <property type="protein sequence ID" value="SNB70134.1"/>
    <property type="molecule type" value="Genomic_DNA"/>
</dbReference>
<comment type="function">
    <text evidence="12">In the presence of manganese, represses expression of mntH and mntS. Up-regulates expression of mntP.</text>
</comment>
<dbReference type="Proteomes" id="UP000197065">
    <property type="component" value="Unassembled WGS sequence"/>
</dbReference>
<name>A0A212RDD4_9PROT</name>
<dbReference type="GO" id="GO:0046983">
    <property type="term" value="F:protein dimerization activity"/>
    <property type="evidence" value="ECO:0007669"/>
    <property type="project" value="InterPro"/>
</dbReference>
<evidence type="ECO:0000259" key="14">
    <source>
        <dbReference type="PROSITE" id="PS50944"/>
    </source>
</evidence>
<keyword evidence="7" id="KW-0805">Transcription regulation</keyword>
<evidence type="ECO:0000256" key="7">
    <source>
        <dbReference type="ARBA" id="ARBA00023015"/>
    </source>
</evidence>
<keyword evidence="9" id="KW-0010">Activator</keyword>
<evidence type="ECO:0000313" key="16">
    <source>
        <dbReference type="Proteomes" id="UP000197065"/>
    </source>
</evidence>
<proteinExistence type="inferred from homology"/>
<dbReference type="SMART" id="SM00529">
    <property type="entry name" value="HTH_DTXR"/>
    <property type="match status" value="1"/>
</dbReference>
<dbReference type="OrthoDB" id="9791355at2"/>
<keyword evidence="16" id="KW-1185">Reference proteome</keyword>
<dbReference type="GO" id="GO:0003700">
    <property type="term" value="F:DNA-binding transcription factor activity"/>
    <property type="evidence" value="ECO:0007669"/>
    <property type="project" value="InterPro"/>
</dbReference>
<keyword evidence="8" id="KW-0238">DNA-binding</keyword>
<evidence type="ECO:0000256" key="3">
    <source>
        <dbReference type="ARBA" id="ARBA00011738"/>
    </source>
</evidence>
<dbReference type="InterPro" id="IPR036388">
    <property type="entry name" value="WH-like_DNA-bd_sf"/>
</dbReference>